<protein>
    <submittedName>
        <fullName evidence="1">Adenylate kinase</fullName>
    </submittedName>
</protein>
<dbReference type="PANTHER" id="PTHR37816:SF3">
    <property type="entry name" value="MODULATES DNA TOPOLOGY"/>
    <property type="match status" value="1"/>
</dbReference>
<gene>
    <name evidence="1" type="ORF">J9309_00310</name>
</gene>
<keyword evidence="2" id="KW-1185">Reference proteome</keyword>
<dbReference type="InterPro" id="IPR027417">
    <property type="entry name" value="P-loop_NTPase"/>
</dbReference>
<reference evidence="1 2" key="1">
    <citation type="journal article" date="2021" name="Int. J. Syst. Evol. Microbiol.">
        <title>Faecalibacter bovis sp. nov., isolated from cow faeces.</title>
        <authorList>
            <person name="Li F."/>
            <person name="Zhao W."/>
            <person name="Hong Q."/>
            <person name="Shao Q."/>
            <person name="Song J."/>
            <person name="Yang S."/>
        </authorList>
    </citation>
    <scope>NUCLEOTIDE SEQUENCE [LARGE SCALE GENOMIC DNA]</scope>
    <source>
        <strain evidence="1 2">ZY171143</strain>
    </source>
</reference>
<dbReference type="Gene3D" id="3.40.50.300">
    <property type="entry name" value="P-loop containing nucleotide triphosphate hydrolases"/>
    <property type="match status" value="1"/>
</dbReference>
<sequence>MEPLENLGKRICIIGLSAGGKSTLAQALSKKLKIKVFHLDQIAHIPFTNWKEQDPEIFTVKHQQILLNNQEWIIEGNYNRLMQERFSQATTIIWLDFSKWGSVFRYIKRTLKNNPYRPGKLEGSEDLINFDHIHYTLFTAPKNREIYKKLTEESNAKIIRLNSFKELKKIYKHWEL</sequence>
<evidence type="ECO:0000313" key="2">
    <source>
        <dbReference type="Proteomes" id="UP000672011"/>
    </source>
</evidence>
<organism evidence="1 2">
    <name type="scientific">Faecalibacter bovis</name>
    <dbReference type="NCBI Taxonomy" id="2898187"/>
    <lineage>
        <taxon>Bacteria</taxon>
        <taxon>Pseudomonadati</taxon>
        <taxon>Bacteroidota</taxon>
        <taxon>Flavobacteriia</taxon>
        <taxon>Flavobacteriales</taxon>
        <taxon>Weeksellaceae</taxon>
        <taxon>Faecalibacter</taxon>
    </lineage>
</organism>
<reference evidence="2" key="2">
    <citation type="submission" date="2021-04" db="EMBL/GenBank/DDBJ databases">
        <title>Taxonomy of Flavobacteriaceae bacterium ZY171143.</title>
        <authorList>
            <person name="Li F."/>
        </authorList>
    </citation>
    <scope>NUCLEOTIDE SEQUENCE [LARGE SCALE GENOMIC DNA]</scope>
    <source>
        <strain evidence="2">ZY171143</strain>
    </source>
</reference>
<dbReference type="SUPFAM" id="SSF52540">
    <property type="entry name" value="P-loop containing nucleoside triphosphate hydrolases"/>
    <property type="match status" value="1"/>
</dbReference>
<name>A0ABX7XD62_9FLAO</name>
<dbReference type="EMBL" id="CP072842">
    <property type="protein sequence ID" value="QTV05830.1"/>
    <property type="molecule type" value="Genomic_DNA"/>
</dbReference>
<dbReference type="GO" id="GO:0016301">
    <property type="term" value="F:kinase activity"/>
    <property type="evidence" value="ECO:0007669"/>
    <property type="project" value="UniProtKB-KW"/>
</dbReference>
<accession>A0ABX7XD62</accession>
<keyword evidence="1" id="KW-0418">Kinase</keyword>
<keyword evidence="1" id="KW-0808">Transferase</keyword>
<dbReference type="RefSeq" id="WP_230476474.1">
    <property type="nucleotide sequence ID" value="NZ_CP072842.1"/>
</dbReference>
<dbReference type="InterPro" id="IPR052922">
    <property type="entry name" value="Cytidylate_Kinase-2"/>
</dbReference>
<dbReference type="Proteomes" id="UP000672011">
    <property type="component" value="Chromosome"/>
</dbReference>
<dbReference type="PANTHER" id="PTHR37816">
    <property type="entry name" value="YALI0E33011P"/>
    <property type="match status" value="1"/>
</dbReference>
<proteinExistence type="predicted"/>
<evidence type="ECO:0000313" key="1">
    <source>
        <dbReference type="EMBL" id="QTV05830.1"/>
    </source>
</evidence>